<protein>
    <submittedName>
        <fullName evidence="1">Uncharacterized protein</fullName>
    </submittedName>
</protein>
<dbReference type="Pfam" id="PF20206">
    <property type="entry name" value="Tra1_ring"/>
    <property type="match status" value="1"/>
</dbReference>
<proteinExistence type="predicted"/>
<keyword evidence="2" id="KW-1185">Reference proteome</keyword>
<name>A0A835YLT9_9STRA</name>
<accession>A0A835YLT9</accession>
<dbReference type="EMBL" id="JAFCMP010000522">
    <property type="protein sequence ID" value="KAG5177722.1"/>
    <property type="molecule type" value="Genomic_DNA"/>
</dbReference>
<dbReference type="Proteomes" id="UP000664859">
    <property type="component" value="Unassembled WGS sequence"/>
</dbReference>
<sequence>RHSEPLQVELLKLMTLMMEFLPQEMAGSRRELLKFGWDNIKKDWDLVSKHWAYVNLCKFISMYSTPLLLVLQVYVALLRTHQPEVKELVRVALDILVPALPRRLGPQDMLKCIKWTRKIMYEESHMMTHLIHIWHMVVRHPAIFYPYRGQFLQQVVTHLPRLGLQHNCPFEQRALSVALSDVVLAWE</sequence>
<dbReference type="InterPro" id="IPR046805">
    <property type="entry name" value="Tra1_ring"/>
</dbReference>
<dbReference type="AlphaFoldDB" id="A0A835YLT9"/>
<evidence type="ECO:0000313" key="2">
    <source>
        <dbReference type="Proteomes" id="UP000664859"/>
    </source>
</evidence>
<feature type="non-terminal residue" evidence="1">
    <location>
        <position position="1"/>
    </location>
</feature>
<feature type="non-terminal residue" evidence="1">
    <location>
        <position position="187"/>
    </location>
</feature>
<reference evidence="1" key="1">
    <citation type="submission" date="2021-02" db="EMBL/GenBank/DDBJ databases">
        <title>First Annotated Genome of the Yellow-green Alga Tribonema minus.</title>
        <authorList>
            <person name="Mahan K.M."/>
        </authorList>
    </citation>
    <scope>NUCLEOTIDE SEQUENCE</scope>
    <source>
        <strain evidence="1">UTEX B ZZ1240</strain>
    </source>
</reference>
<gene>
    <name evidence="1" type="ORF">JKP88DRAFT_136002</name>
</gene>
<comment type="caution">
    <text evidence="1">The sequence shown here is derived from an EMBL/GenBank/DDBJ whole genome shotgun (WGS) entry which is preliminary data.</text>
</comment>
<organism evidence="1 2">
    <name type="scientific">Tribonema minus</name>
    <dbReference type="NCBI Taxonomy" id="303371"/>
    <lineage>
        <taxon>Eukaryota</taxon>
        <taxon>Sar</taxon>
        <taxon>Stramenopiles</taxon>
        <taxon>Ochrophyta</taxon>
        <taxon>PX clade</taxon>
        <taxon>Xanthophyceae</taxon>
        <taxon>Tribonematales</taxon>
        <taxon>Tribonemataceae</taxon>
        <taxon>Tribonema</taxon>
    </lineage>
</organism>
<dbReference type="OrthoDB" id="5570127at2759"/>
<evidence type="ECO:0000313" key="1">
    <source>
        <dbReference type="EMBL" id="KAG5177722.1"/>
    </source>
</evidence>